<sequence length="196" mass="20980">MSAQPLPNPTRIVSSNVEATPVPQGRDEPGVETKREEIELVEMFDGKIRRGIVARTTSSPASNAGPLDDGTVAGSGIVQPGGVHSYFLDLAPGFTTPMHRTVSTDFLMVQKGTPTIITPKGAFSVGDGNKGDYAETEETACAEGDVIVQRGQMHALSNRTDSWVRFWGVIVDAKVQEVKAADGNGVKTLEEIWLQN</sequence>
<evidence type="ECO:0000313" key="1">
    <source>
        <dbReference type="EMBL" id="KAI9899495.1"/>
    </source>
</evidence>
<comment type="caution">
    <text evidence="1">The sequence shown here is derived from an EMBL/GenBank/DDBJ whole genome shotgun (WGS) entry which is preliminary data.</text>
</comment>
<dbReference type="EMBL" id="CM047944">
    <property type="protein sequence ID" value="KAI9899495.1"/>
    <property type="molecule type" value="Genomic_DNA"/>
</dbReference>
<protein>
    <submittedName>
        <fullName evidence="1">Uncharacterized protein</fullName>
    </submittedName>
</protein>
<organism evidence="1 2">
    <name type="scientific">Trichothecium roseum</name>
    <dbReference type="NCBI Taxonomy" id="47278"/>
    <lineage>
        <taxon>Eukaryota</taxon>
        <taxon>Fungi</taxon>
        <taxon>Dikarya</taxon>
        <taxon>Ascomycota</taxon>
        <taxon>Pezizomycotina</taxon>
        <taxon>Sordariomycetes</taxon>
        <taxon>Hypocreomycetidae</taxon>
        <taxon>Hypocreales</taxon>
        <taxon>Hypocreales incertae sedis</taxon>
        <taxon>Trichothecium</taxon>
    </lineage>
</organism>
<accession>A0ACC0V206</accession>
<proteinExistence type="predicted"/>
<dbReference type="Proteomes" id="UP001163324">
    <property type="component" value="Chromosome 5"/>
</dbReference>
<name>A0ACC0V206_9HYPO</name>
<keyword evidence="2" id="KW-1185">Reference proteome</keyword>
<gene>
    <name evidence="1" type="ORF">N3K66_005956</name>
</gene>
<reference evidence="1" key="1">
    <citation type="submission" date="2022-10" db="EMBL/GenBank/DDBJ databases">
        <title>Complete Genome of Trichothecium roseum strain YXFP-22015, a Plant Pathogen Isolated from Citrus.</title>
        <authorList>
            <person name="Wang Y."/>
            <person name="Zhu L."/>
        </authorList>
    </citation>
    <scope>NUCLEOTIDE SEQUENCE</scope>
    <source>
        <strain evidence="1">YXFP-22015</strain>
    </source>
</reference>
<evidence type="ECO:0000313" key="2">
    <source>
        <dbReference type="Proteomes" id="UP001163324"/>
    </source>
</evidence>